<dbReference type="PROSITE" id="PS51000">
    <property type="entry name" value="HTH_DEOR_2"/>
    <property type="match status" value="1"/>
</dbReference>
<dbReference type="EMBL" id="FNYW01000001">
    <property type="protein sequence ID" value="SEI50450.1"/>
    <property type="molecule type" value="Genomic_DNA"/>
</dbReference>
<gene>
    <name evidence="5" type="ORF">SAMN04488113_101203</name>
</gene>
<dbReference type="Pfam" id="PF00455">
    <property type="entry name" value="DeoRC"/>
    <property type="match status" value="1"/>
</dbReference>
<dbReference type="GO" id="GO:0003677">
    <property type="term" value="F:DNA binding"/>
    <property type="evidence" value="ECO:0007669"/>
    <property type="project" value="UniProtKB-KW"/>
</dbReference>
<keyword evidence="6" id="KW-1185">Reference proteome</keyword>
<dbReference type="RefSeq" id="WP_091632060.1">
    <property type="nucleotide sequence ID" value="NZ_FNYW01000001.1"/>
</dbReference>
<evidence type="ECO:0000259" key="4">
    <source>
        <dbReference type="PROSITE" id="PS51000"/>
    </source>
</evidence>
<dbReference type="InterPro" id="IPR050313">
    <property type="entry name" value="Carb_Metab_HTH_regulators"/>
</dbReference>
<dbReference type="Pfam" id="PF08220">
    <property type="entry name" value="HTH_DeoR"/>
    <property type="match status" value="1"/>
</dbReference>
<dbReference type="PRINTS" id="PR00037">
    <property type="entry name" value="HTHLACR"/>
</dbReference>
<dbReference type="PROSITE" id="PS00894">
    <property type="entry name" value="HTH_DEOR_1"/>
    <property type="match status" value="1"/>
</dbReference>
<dbReference type="Gene3D" id="1.10.10.10">
    <property type="entry name" value="Winged helix-like DNA-binding domain superfamily/Winged helix DNA-binding domain"/>
    <property type="match status" value="1"/>
</dbReference>
<dbReference type="InterPro" id="IPR014036">
    <property type="entry name" value="DeoR-like_C"/>
</dbReference>
<evidence type="ECO:0000256" key="3">
    <source>
        <dbReference type="ARBA" id="ARBA00023163"/>
    </source>
</evidence>
<dbReference type="SMART" id="SM01134">
    <property type="entry name" value="DeoRC"/>
    <property type="match status" value="1"/>
</dbReference>
<dbReference type="SMART" id="SM00420">
    <property type="entry name" value="HTH_DEOR"/>
    <property type="match status" value="1"/>
</dbReference>
<evidence type="ECO:0000313" key="5">
    <source>
        <dbReference type="EMBL" id="SEI50450.1"/>
    </source>
</evidence>
<dbReference type="InterPro" id="IPR001034">
    <property type="entry name" value="DeoR_HTH"/>
</dbReference>
<protein>
    <submittedName>
        <fullName evidence="5">Transcriptional regulator, DeoR family</fullName>
    </submittedName>
</protein>
<reference evidence="6" key="1">
    <citation type="submission" date="2016-10" db="EMBL/GenBank/DDBJ databases">
        <authorList>
            <person name="Varghese N."/>
            <person name="Submissions S."/>
        </authorList>
    </citation>
    <scope>NUCLEOTIDE SEQUENCE [LARGE SCALE GENOMIC DNA]</scope>
    <source>
        <strain evidence="6">DSM 25751</strain>
    </source>
</reference>
<keyword evidence="3" id="KW-0804">Transcription</keyword>
<keyword evidence="1" id="KW-0805">Transcription regulation</keyword>
<keyword evidence="2" id="KW-0238">DNA-binding</keyword>
<dbReference type="GO" id="GO:0003700">
    <property type="term" value="F:DNA-binding transcription factor activity"/>
    <property type="evidence" value="ECO:0007669"/>
    <property type="project" value="InterPro"/>
</dbReference>
<dbReference type="AlphaFoldDB" id="A0A1H6RF63"/>
<dbReference type="InterPro" id="IPR018356">
    <property type="entry name" value="Tscrpt_reg_HTH_DeoR_CS"/>
</dbReference>
<sequence>MLTEERYKYIIEQLKQQPTVSVQDLVMKLNHSESTIRRDLTTLEEQDVLVRIHGGARRKRQPVDEPTMDEKTVKFIHEKERISQLAASLINDFDVIYLDAGTTTYAMIPHLKGKNITVVTNGVPHAALLTDYNIETILLGGKIKQRTKAIIGSIAEQQLDKVNFNKAFMGMNGVDGNKGYTTPDIEEAAIKAKAIEQSDQAYVLVDTSKVNDISFSKVASIEECTIITNHLYDEQEDIKEHTIVMEA</sequence>
<dbReference type="STRING" id="1130080.SAMN04488113_101203"/>
<feature type="domain" description="HTH deoR-type" evidence="4">
    <location>
        <begin position="3"/>
        <end position="58"/>
    </location>
</feature>
<dbReference type="PANTHER" id="PTHR30363:SF56">
    <property type="entry name" value="TRANSCRIPTIONAL REGULATOR, DEOR FAMILY"/>
    <property type="match status" value="1"/>
</dbReference>
<dbReference type="InterPro" id="IPR037171">
    <property type="entry name" value="NagB/RpiA_transferase-like"/>
</dbReference>
<dbReference type="Proteomes" id="UP000198564">
    <property type="component" value="Unassembled WGS sequence"/>
</dbReference>
<dbReference type="Gene3D" id="3.40.50.1360">
    <property type="match status" value="1"/>
</dbReference>
<dbReference type="SUPFAM" id="SSF100950">
    <property type="entry name" value="NagB/RpiA/CoA transferase-like"/>
    <property type="match status" value="1"/>
</dbReference>
<evidence type="ECO:0000256" key="1">
    <source>
        <dbReference type="ARBA" id="ARBA00023015"/>
    </source>
</evidence>
<accession>A0A1H6RF63</accession>
<name>A0A1H6RF63_9LACT</name>
<dbReference type="SUPFAM" id="SSF46785">
    <property type="entry name" value="Winged helix' DNA-binding domain"/>
    <property type="match status" value="1"/>
</dbReference>
<dbReference type="PANTHER" id="PTHR30363">
    <property type="entry name" value="HTH-TYPE TRANSCRIPTIONAL REGULATOR SRLR-RELATED"/>
    <property type="match status" value="1"/>
</dbReference>
<evidence type="ECO:0000256" key="2">
    <source>
        <dbReference type="ARBA" id="ARBA00023125"/>
    </source>
</evidence>
<dbReference type="InterPro" id="IPR036390">
    <property type="entry name" value="WH_DNA-bd_sf"/>
</dbReference>
<proteinExistence type="predicted"/>
<evidence type="ECO:0000313" key="6">
    <source>
        <dbReference type="Proteomes" id="UP000198564"/>
    </source>
</evidence>
<dbReference type="InterPro" id="IPR036388">
    <property type="entry name" value="WH-like_DNA-bd_sf"/>
</dbReference>
<dbReference type="OrthoDB" id="9797223at2"/>
<organism evidence="5 6">
    <name type="scientific">Alkalibacterium gilvum</name>
    <dbReference type="NCBI Taxonomy" id="1130080"/>
    <lineage>
        <taxon>Bacteria</taxon>
        <taxon>Bacillati</taxon>
        <taxon>Bacillota</taxon>
        <taxon>Bacilli</taxon>
        <taxon>Lactobacillales</taxon>
        <taxon>Carnobacteriaceae</taxon>
        <taxon>Alkalibacterium</taxon>
    </lineage>
</organism>